<organism evidence="1">
    <name type="scientific">Alectorobius mimon</name>
    <dbReference type="NCBI Taxonomy" id="360319"/>
    <lineage>
        <taxon>Eukaryota</taxon>
        <taxon>Metazoa</taxon>
        <taxon>Ecdysozoa</taxon>
        <taxon>Arthropoda</taxon>
        <taxon>Chelicerata</taxon>
        <taxon>Arachnida</taxon>
        <taxon>Acari</taxon>
        <taxon>Parasitiformes</taxon>
        <taxon>Ixodida</taxon>
        <taxon>Ixodoidea</taxon>
        <taxon>Argasidae</taxon>
        <taxon>Ornithodorinae</taxon>
        <taxon>Alectorobius</taxon>
    </lineage>
</organism>
<dbReference type="InterPro" id="IPR053280">
    <property type="entry name" value="Aerolysin-like_pore-former"/>
</dbReference>
<dbReference type="SUPFAM" id="SSF56973">
    <property type="entry name" value="Aerolisin/ETX pore-forming domain"/>
    <property type="match status" value="1"/>
</dbReference>
<dbReference type="Gene3D" id="2.170.15.10">
    <property type="entry name" value="Proaerolysin, chain A, domain 3"/>
    <property type="match status" value="1"/>
</dbReference>
<sequence>LDETFKVSAALPKAISIESTTHASFSLQHGSGDTKTDVEEVVEELLVTAKPKTSSKLVWTVNNVAKDMPWSMNVTLHGWVAVWYYYKVDGHHLWFYPIDFLHGDGLRHIPGGGIQFTASGTFQVTSAQTSSLRIEEYELGQYSSKPLRVTHRSLSPVRRSKLASYLRVHRKKYVNKVSRD</sequence>
<dbReference type="EMBL" id="GEIB01000816">
    <property type="protein sequence ID" value="JAR87190.1"/>
    <property type="molecule type" value="Transcribed_RNA"/>
</dbReference>
<name>A0A147B8T7_9ACAR</name>
<feature type="non-terminal residue" evidence="1">
    <location>
        <position position="1"/>
    </location>
</feature>
<proteinExistence type="predicted"/>
<accession>A0A147B8T7</accession>
<evidence type="ECO:0000313" key="1">
    <source>
        <dbReference type="EMBL" id="JAR87190.1"/>
    </source>
</evidence>
<dbReference type="PANTHER" id="PTHR34007">
    <property type="entry name" value="AEROLYSIN-LIKE PROTEIN-RELATED"/>
    <property type="match status" value="1"/>
</dbReference>
<feature type="non-terminal residue" evidence="1">
    <location>
        <position position="180"/>
    </location>
</feature>
<dbReference type="PANTHER" id="PTHR34007:SF1">
    <property type="entry name" value="AEROLYSIN-LIKE PROTEIN-RELATED"/>
    <property type="match status" value="1"/>
</dbReference>
<dbReference type="AlphaFoldDB" id="A0A147B8T7"/>
<reference evidence="1" key="1">
    <citation type="submission" date="2016-03" db="EMBL/GenBank/DDBJ databases">
        <title>Gut transcriptome analysis on engorged females of Ornithodoros mimon (Acari: Argasidae) and phylogenetic inferences of soft ticks.</title>
        <authorList>
            <person name="Landulfo G.A."/>
            <person name="Giovanni D."/>
            <person name="Carvalho E."/>
            <person name="Junqueira-de-Azevedo I."/>
            <person name="Patane J."/>
            <person name="Mendoca R."/>
            <person name="Barros-Battesti D."/>
        </authorList>
    </citation>
    <scope>NUCLEOTIDE SEQUENCE</scope>
    <source>
        <strain evidence="1">Females</strain>
        <tissue evidence="1">Gut</tissue>
    </source>
</reference>
<protein>
    <submittedName>
        <fullName evidence="1">Secreted salivary gland</fullName>
    </submittedName>
</protein>